<keyword evidence="3" id="KW-1185">Reference proteome</keyword>
<feature type="domain" description="Heterokaryon incompatibility" evidence="1">
    <location>
        <begin position="204"/>
        <end position="356"/>
    </location>
</feature>
<accession>A0A428T7H9</accession>
<comment type="caution">
    <text evidence="2">The sequence shown here is derived from an EMBL/GenBank/DDBJ whole genome shotgun (WGS) entry which is preliminary data.</text>
</comment>
<name>A0A428T7H9_9HYPO</name>
<evidence type="ECO:0000259" key="1">
    <source>
        <dbReference type="Pfam" id="PF06985"/>
    </source>
</evidence>
<dbReference type="Pfam" id="PF06985">
    <property type="entry name" value="HET"/>
    <property type="match status" value="1"/>
</dbReference>
<dbReference type="EMBL" id="NIZV01000244">
    <property type="protein sequence ID" value="RSL98001.1"/>
    <property type="molecule type" value="Genomic_DNA"/>
</dbReference>
<protein>
    <recommendedName>
        <fullName evidence="1">Heterokaryon incompatibility domain-containing protein</fullName>
    </recommendedName>
</protein>
<evidence type="ECO:0000313" key="2">
    <source>
        <dbReference type="EMBL" id="RSL98001.1"/>
    </source>
</evidence>
<gene>
    <name evidence="2" type="ORF">CDV31_012798</name>
</gene>
<dbReference type="Proteomes" id="UP000288429">
    <property type="component" value="Unassembled WGS sequence"/>
</dbReference>
<dbReference type="AlphaFoldDB" id="A0A428T7H9"/>
<dbReference type="PANTHER" id="PTHR33112">
    <property type="entry name" value="DOMAIN PROTEIN, PUTATIVE-RELATED"/>
    <property type="match status" value="1"/>
</dbReference>
<sequence>MARTAGMTPQLPKCNVCLELDKELLERKLRGEAYYCYLEEILASSAKCQTCSLLLKAVRHSFPEVFAKPAFFQLYFSHFGGEGYQRSNDVFGLSVSPREFPDTEDDPLEMIPGGWKPRVLHIFSMQDKPNPWPLFGGGSVISSDRQALAAQAKEWIDNCERNHPDCRRTQTSLPKRVVRIVPGPEPGACSVRLCEPDPDTQGEYACLSHCWGKHQIITTTRSNFSQHQDEIPWNDLSTTFQDAIQFCLRLGLEFIWIDSLCIVQDDAEDWEQEAVKMATYYTNAYVTLAATAAPDGTVGLFPEPHAEDQPLELKGTNERGERYHLVSRTSISHVFEEEQDAFTEFPLMTRGWVYQEHILSRRFLHFGRRELMWECHSATHCQCGVIPKQPRSDYTTNQVLSVAKTGLDVTDKRSRRRIWYGNVEAIMNLNFTYVQDRLPATAGVATRLAKGTTGSYLAGLWEDCLVADLCWSILENGERPNELHGIPSWSWGSVSGGLATLWCQSDLDNDNMKPVATVLETSCEPDPPSFLGHLERATLVIESRVATVTMSSVDMKGRRVRELQFKNTKLYGELGGSWTFHPDVQSWGMDDVGLEVVVVEMIRETVDEKAKSATFLVLQADQDLFRRIGLLRAQVRRRRGAPDETTTFLDHFAMEAVIATVRIC</sequence>
<proteinExistence type="predicted"/>
<dbReference type="PANTHER" id="PTHR33112:SF9">
    <property type="entry name" value="HETEROKARYON INCOMPATIBILITY DOMAIN-CONTAINING PROTEIN"/>
    <property type="match status" value="1"/>
</dbReference>
<evidence type="ECO:0000313" key="3">
    <source>
        <dbReference type="Proteomes" id="UP000288429"/>
    </source>
</evidence>
<organism evidence="2 3">
    <name type="scientific">Fusarium ambrosium</name>
    <dbReference type="NCBI Taxonomy" id="131363"/>
    <lineage>
        <taxon>Eukaryota</taxon>
        <taxon>Fungi</taxon>
        <taxon>Dikarya</taxon>
        <taxon>Ascomycota</taxon>
        <taxon>Pezizomycotina</taxon>
        <taxon>Sordariomycetes</taxon>
        <taxon>Hypocreomycetidae</taxon>
        <taxon>Hypocreales</taxon>
        <taxon>Nectriaceae</taxon>
        <taxon>Fusarium</taxon>
        <taxon>Fusarium solani species complex</taxon>
    </lineage>
</organism>
<dbReference type="InterPro" id="IPR010730">
    <property type="entry name" value="HET"/>
</dbReference>
<reference evidence="2 3" key="1">
    <citation type="submission" date="2017-06" db="EMBL/GenBank/DDBJ databases">
        <title>Cmopartive genomic analysis of Ambrosia Fusariam Clade fungi.</title>
        <authorList>
            <person name="Stajich J.E."/>
            <person name="Carrillo J."/>
            <person name="Kijimoto T."/>
            <person name="Eskalen A."/>
            <person name="O'Donnell K."/>
            <person name="Kasson M."/>
        </authorList>
    </citation>
    <scope>NUCLEOTIDE SEQUENCE [LARGE SCALE GENOMIC DNA]</scope>
    <source>
        <strain evidence="2 3">NRRL 20438</strain>
    </source>
</reference>